<dbReference type="EMBL" id="JBBNAE010000004">
    <property type="protein sequence ID" value="KAK9129279.1"/>
    <property type="molecule type" value="Genomic_DNA"/>
</dbReference>
<evidence type="ECO:0000313" key="3">
    <source>
        <dbReference type="Proteomes" id="UP001417504"/>
    </source>
</evidence>
<evidence type="ECO:0000313" key="2">
    <source>
        <dbReference type="EMBL" id="KAK9129279.1"/>
    </source>
</evidence>
<dbReference type="Proteomes" id="UP001417504">
    <property type="component" value="Unassembled WGS sequence"/>
</dbReference>
<keyword evidence="3" id="KW-1185">Reference proteome</keyword>
<accession>A0AAP0P403</accession>
<comment type="caution">
    <text evidence="2">The sequence shown here is derived from an EMBL/GenBank/DDBJ whole genome shotgun (WGS) entry which is preliminary data.</text>
</comment>
<name>A0AAP0P403_9MAGN</name>
<reference evidence="2 3" key="1">
    <citation type="submission" date="2024-01" db="EMBL/GenBank/DDBJ databases">
        <title>Genome assemblies of Stephania.</title>
        <authorList>
            <person name="Yang L."/>
        </authorList>
    </citation>
    <scope>NUCLEOTIDE SEQUENCE [LARGE SCALE GENOMIC DNA]</scope>
    <source>
        <strain evidence="2">QJT</strain>
        <tissue evidence="2">Leaf</tissue>
    </source>
</reference>
<sequence length="170" mass="18770">MHQLLKDREENIQKRPSQGENSSSGSPTSVSVQGRPSGHDNGAVKEVIDDSQNIQKVVSGNGSSVRHNVNTELSLGNNKVDLSAVKAVKQLQSNGLEGFHLYNHRTSSNNQIVESSLQPPMKLKLQLFPIDEATRRALEKVGDCRSFISVSYNFILKAVVHWAWRHGPGF</sequence>
<proteinExistence type="predicted"/>
<feature type="compositionally biased region" description="Basic and acidic residues" evidence="1">
    <location>
        <begin position="1"/>
        <end position="13"/>
    </location>
</feature>
<gene>
    <name evidence="2" type="ORF">Sjap_009766</name>
</gene>
<dbReference type="AlphaFoldDB" id="A0AAP0P403"/>
<feature type="compositionally biased region" description="Low complexity" evidence="1">
    <location>
        <begin position="16"/>
        <end position="33"/>
    </location>
</feature>
<organism evidence="2 3">
    <name type="scientific">Stephania japonica</name>
    <dbReference type="NCBI Taxonomy" id="461633"/>
    <lineage>
        <taxon>Eukaryota</taxon>
        <taxon>Viridiplantae</taxon>
        <taxon>Streptophyta</taxon>
        <taxon>Embryophyta</taxon>
        <taxon>Tracheophyta</taxon>
        <taxon>Spermatophyta</taxon>
        <taxon>Magnoliopsida</taxon>
        <taxon>Ranunculales</taxon>
        <taxon>Menispermaceae</taxon>
        <taxon>Menispermoideae</taxon>
        <taxon>Cissampelideae</taxon>
        <taxon>Stephania</taxon>
    </lineage>
</organism>
<evidence type="ECO:0000256" key="1">
    <source>
        <dbReference type="SAM" id="MobiDB-lite"/>
    </source>
</evidence>
<feature type="region of interest" description="Disordered" evidence="1">
    <location>
        <begin position="1"/>
        <end position="43"/>
    </location>
</feature>
<protein>
    <submittedName>
        <fullName evidence="2">Uncharacterized protein</fullName>
    </submittedName>
</protein>